<dbReference type="PANTHER" id="PTHR47950:SF49">
    <property type="entry name" value="CYTOCHROME P450"/>
    <property type="match status" value="1"/>
</dbReference>
<protein>
    <submittedName>
        <fullName evidence="12">(S)-N-methylcoclaurine 3'-hydroxylase isozyme 1</fullName>
    </submittedName>
</protein>
<dbReference type="Pfam" id="PF00067">
    <property type="entry name" value="p450"/>
    <property type="match status" value="1"/>
</dbReference>
<keyword evidence="8 10" id="KW-0503">Monooxygenase</keyword>
<evidence type="ECO:0000256" key="3">
    <source>
        <dbReference type="ARBA" id="ARBA00010617"/>
    </source>
</evidence>
<reference evidence="12" key="1">
    <citation type="submission" date="2020-06" db="EMBL/GenBank/DDBJ databases">
        <authorList>
            <person name="Li T."/>
            <person name="Hu X."/>
            <person name="Zhang T."/>
            <person name="Song X."/>
            <person name="Zhang H."/>
            <person name="Dai N."/>
            <person name="Sheng W."/>
            <person name="Hou X."/>
            <person name="Wei L."/>
        </authorList>
    </citation>
    <scope>NUCLEOTIDE SEQUENCE</scope>
    <source>
        <strain evidence="12">G02</strain>
        <tissue evidence="12">Leaf</tissue>
    </source>
</reference>
<comment type="similarity">
    <text evidence="3 10">Belongs to the cytochrome P450 family.</text>
</comment>
<gene>
    <name evidence="12" type="ORF">Sradi_4372200</name>
</gene>
<evidence type="ECO:0000256" key="8">
    <source>
        <dbReference type="ARBA" id="ARBA00023033"/>
    </source>
</evidence>
<keyword evidence="6 10" id="KW-0560">Oxidoreductase</keyword>
<feature type="binding site" description="axial binding residue" evidence="9">
    <location>
        <position position="439"/>
    </location>
    <ligand>
        <name>heme</name>
        <dbReference type="ChEBI" id="CHEBI:30413"/>
    </ligand>
    <ligandPart>
        <name>Fe</name>
        <dbReference type="ChEBI" id="CHEBI:18248"/>
    </ligandPart>
</feature>
<organism evidence="12">
    <name type="scientific">Sesamum radiatum</name>
    <name type="common">Black benniseed</name>
    <dbReference type="NCBI Taxonomy" id="300843"/>
    <lineage>
        <taxon>Eukaryota</taxon>
        <taxon>Viridiplantae</taxon>
        <taxon>Streptophyta</taxon>
        <taxon>Embryophyta</taxon>
        <taxon>Tracheophyta</taxon>
        <taxon>Spermatophyta</taxon>
        <taxon>Magnoliopsida</taxon>
        <taxon>eudicotyledons</taxon>
        <taxon>Gunneridae</taxon>
        <taxon>Pentapetalae</taxon>
        <taxon>asterids</taxon>
        <taxon>lamiids</taxon>
        <taxon>Lamiales</taxon>
        <taxon>Pedaliaceae</taxon>
        <taxon>Sesamum</taxon>
    </lineage>
</organism>
<dbReference type="InterPro" id="IPR036396">
    <property type="entry name" value="Cyt_P450_sf"/>
</dbReference>
<dbReference type="InterPro" id="IPR002401">
    <property type="entry name" value="Cyt_P450_E_grp-I"/>
</dbReference>
<keyword evidence="7 9" id="KW-0408">Iron</keyword>
<dbReference type="EMBL" id="JACGWJ010000019">
    <property type="protein sequence ID" value="KAL0345409.1"/>
    <property type="molecule type" value="Genomic_DNA"/>
</dbReference>
<reference evidence="12" key="2">
    <citation type="journal article" date="2024" name="Plant">
        <title>Genomic evolution and insights into agronomic trait innovations of Sesamum species.</title>
        <authorList>
            <person name="Miao H."/>
            <person name="Wang L."/>
            <person name="Qu L."/>
            <person name="Liu H."/>
            <person name="Sun Y."/>
            <person name="Le M."/>
            <person name="Wang Q."/>
            <person name="Wei S."/>
            <person name="Zheng Y."/>
            <person name="Lin W."/>
            <person name="Duan Y."/>
            <person name="Cao H."/>
            <person name="Xiong S."/>
            <person name="Wang X."/>
            <person name="Wei L."/>
            <person name="Li C."/>
            <person name="Ma Q."/>
            <person name="Ju M."/>
            <person name="Zhao R."/>
            <person name="Li G."/>
            <person name="Mu C."/>
            <person name="Tian Q."/>
            <person name="Mei H."/>
            <person name="Zhang T."/>
            <person name="Gao T."/>
            <person name="Zhang H."/>
        </authorList>
    </citation>
    <scope>NUCLEOTIDE SEQUENCE</scope>
    <source>
        <strain evidence="12">G02</strain>
    </source>
</reference>
<dbReference type="PANTHER" id="PTHR47950">
    <property type="entry name" value="CYTOCHROME P450, FAMILY 76, SUBFAMILY C, POLYPEPTIDE 5-RELATED"/>
    <property type="match status" value="1"/>
</dbReference>
<keyword evidence="11" id="KW-0472">Membrane</keyword>
<accession>A0AAW2NNT1</accession>
<evidence type="ECO:0000256" key="4">
    <source>
        <dbReference type="ARBA" id="ARBA00022617"/>
    </source>
</evidence>
<dbReference type="PRINTS" id="PR00385">
    <property type="entry name" value="P450"/>
</dbReference>
<dbReference type="PROSITE" id="PS00086">
    <property type="entry name" value="CYTOCHROME_P450"/>
    <property type="match status" value="1"/>
</dbReference>
<proteinExistence type="inferred from homology"/>
<keyword evidence="4 9" id="KW-0349">Heme</keyword>
<evidence type="ECO:0000256" key="9">
    <source>
        <dbReference type="PIRSR" id="PIRSR602401-1"/>
    </source>
</evidence>
<dbReference type="SUPFAM" id="SSF48264">
    <property type="entry name" value="Cytochrome P450"/>
    <property type="match status" value="1"/>
</dbReference>
<dbReference type="GO" id="GO:0016020">
    <property type="term" value="C:membrane"/>
    <property type="evidence" value="ECO:0007669"/>
    <property type="project" value="UniProtKB-SubCell"/>
</dbReference>
<feature type="transmembrane region" description="Helical" evidence="11">
    <location>
        <begin position="12"/>
        <end position="29"/>
    </location>
</feature>
<evidence type="ECO:0000256" key="11">
    <source>
        <dbReference type="SAM" id="Phobius"/>
    </source>
</evidence>
<dbReference type="GO" id="GO:0020037">
    <property type="term" value="F:heme binding"/>
    <property type="evidence" value="ECO:0007669"/>
    <property type="project" value="InterPro"/>
</dbReference>
<evidence type="ECO:0000256" key="7">
    <source>
        <dbReference type="ARBA" id="ARBA00023004"/>
    </source>
</evidence>
<sequence>MDVDVENSYLLPLLALVSILACLFFLVRCREAIHSSQRLPSGPYAWQLVLNMSMSPLASLANLAQIYGPIFSIRVGALLIVVASSPKTAMEMLKACDHVFCGRYIPSLYYKIPHMERSSVLGAKECNKSWRYIRGICHNPLFSIKAIKLRNDVRARKVMEMADYLRAKEGKVVKLRNIVFATLANSMSNMMVSTDIIDLERECKDGNKSLMGFIKAMLTILGSPSLLDLFPTLDGLLGFWERRKATKLHQEFKSLWGRVIEERREAKCAGEEPSQDLLDALIDNGFCNDDIYALLMEMLAAGTFTSCATIEWLMAELIKNQGVLHKLRHEIENMVDGDIKNASSCHMPYLQACLKETLRLHPPTLFVVPRRALETCRVNNYVVPKDSVILINNWALARDTTIWDEPLKFKPKRFLESKLELKGNLQFEFIPFGAGRRACPGLNVATTHIQGIVALLVHCFDWFLPEGISPDNLNMSEKFETIVYMKEPLSLIPRSRT</sequence>
<dbReference type="GO" id="GO:0004497">
    <property type="term" value="F:monooxygenase activity"/>
    <property type="evidence" value="ECO:0007669"/>
    <property type="project" value="UniProtKB-KW"/>
</dbReference>
<keyword evidence="11" id="KW-1133">Transmembrane helix</keyword>
<dbReference type="PRINTS" id="PR00463">
    <property type="entry name" value="EP450I"/>
</dbReference>
<evidence type="ECO:0000256" key="5">
    <source>
        <dbReference type="ARBA" id="ARBA00022723"/>
    </source>
</evidence>
<comment type="caution">
    <text evidence="12">The sequence shown here is derived from an EMBL/GenBank/DDBJ whole genome shotgun (WGS) entry which is preliminary data.</text>
</comment>
<evidence type="ECO:0000256" key="10">
    <source>
        <dbReference type="RuleBase" id="RU000461"/>
    </source>
</evidence>
<evidence type="ECO:0000256" key="2">
    <source>
        <dbReference type="ARBA" id="ARBA00004167"/>
    </source>
</evidence>
<name>A0AAW2NNT1_SESRA</name>
<dbReference type="GO" id="GO:0016705">
    <property type="term" value="F:oxidoreductase activity, acting on paired donors, with incorporation or reduction of molecular oxygen"/>
    <property type="evidence" value="ECO:0007669"/>
    <property type="project" value="InterPro"/>
</dbReference>
<comment type="cofactor">
    <cofactor evidence="1 9">
        <name>heme</name>
        <dbReference type="ChEBI" id="CHEBI:30413"/>
    </cofactor>
</comment>
<dbReference type="GO" id="GO:0005506">
    <property type="term" value="F:iron ion binding"/>
    <property type="evidence" value="ECO:0007669"/>
    <property type="project" value="InterPro"/>
</dbReference>
<dbReference type="AlphaFoldDB" id="A0AAW2NNT1"/>
<keyword evidence="11" id="KW-0812">Transmembrane</keyword>
<evidence type="ECO:0000256" key="6">
    <source>
        <dbReference type="ARBA" id="ARBA00023002"/>
    </source>
</evidence>
<dbReference type="InterPro" id="IPR017972">
    <property type="entry name" value="Cyt_P450_CS"/>
</dbReference>
<dbReference type="InterPro" id="IPR001128">
    <property type="entry name" value="Cyt_P450"/>
</dbReference>
<evidence type="ECO:0000256" key="1">
    <source>
        <dbReference type="ARBA" id="ARBA00001971"/>
    </source>
</evidence>
<feature type="transmembrane region" description="Helical" evidence="11">
    <location>
        <begin position="41"/>
        <end position="60"/>
    </location>
</feature>
<comment type="subcellular location">
    <subcellularLocation>
        <location evidence="2">Membrane</location>
        <topology evidence="2">Single-pass membrane protein</topology>
    </subcellularLocation>
</comment>
<keyword evidence="5 9" id="KW-0479">Metal-binding</keyword>
<evidence type="ECO:0000313" key="12">
    <source>
        <dbReference type="EMBL" id="KAL0345409.1"/>
    </source>
</evidence>
<dbReference type="Gene3D" id="1.10.630.10">
    <property type="entry name" value="Cytochrome P450"/>
    <property type="match status" value="1"/>
</dbReference>